<dbReference type="EMBL" id="QJKJ01011349">
    <property type="protein sequence ID" value="RDX71396.1"/>
    <property type="molecule type" value="Genomic_DNA"/>
</dbReference>
<dbReference type="AlphaFoldDB" id="A0A371EZC6"/>
<comment type="caution">
    <text evidence="1">The sequence shown here is derived from an EMBL/GenBank/DDBJ whole genome shotgun (WGS) entry which is preliminary data.</text>
</comment>
<proteinExistence type="predicted"/>
<sequence>MSFEENGKKIKLQGDPSLCKSHVSLKSLFKENKVKFMRTMFVENKGDLDGTKTNCNKVPKRLSLNYERDHTIPLLPCINMSNAKKNEIEKLIEEMLQAKIIQPNTSPYSSIVLLVKKKNWS</sequence>
<keyword evidence="2" id="KW-1185">Reference proteome</keyword>
<dbReference type="Proteomes" id="UP000257109">
    <property type="component" value="Unassembled WGS sequence"/>
</dbReference>
<name>A0A371EZC6_MUCPR</name>
<protein>
    <submittedName>
        <fullName evidence="1">Uncharacterized protein</fullName>
    </submittedName>
</protein>
<evidence type="ECO:0000313" key="1">
    <source>
        <dbReference type="EMBL" id="RDX71396.1"/>
    </source>
</evidence>
<dbReference type="SUPFAM" id="SSF56672">
    <property type="entry name" value="DNA/RNA polymerases"/>
    <property type="match status" value="1"/>
</dbReference>
<dbReference type="OrthoDB" id="10597733at2759"/>
<dbReference type="Gene3D" id="3.10.10.10">
    <property type="entry name" value="HIV Type 1 Reverse Transcriptase, subunit A, domain 1"/>
    <property type="match status" value="1"/>
</dbReference>
<gene>
    <name evidence="1" type="ORF">CR513_49273</name>
</gene>
<organism evidence="1 2">
    <name type="scientific">Mucuna pruriens</name>
    <name type="common">Velvet bean</name>
    <name type="synonym">Dolichos pruriens</name>
    <dbReference type="NCBI Taxonomy" id="157652"/>
    <lineage>
        <taxon>Eukaryota</taxon>
        <taxon>Viridiplantae</taxon>
        <taxon>Streptophyta</taxon>
        <taxon>Embryophyta</taxon>
        <taxon>Tracheophyta</taxon>
        <taxon>Spermatophyta</taxon>
        <taxon>Magnoliopsida</taxon>
        <taxon>eudicotyledons</taxon>
        <taxon>Gunneridae</taxon>
        <taxon>Pentapetalae</taxon>
        <taxon>rosids</taxon>
        <taxon>fabids</taxon>
        <taxon>Fabales</taxon>
        <taxon>Fabaceae</taxon>
        <taxon>Papilionoideae</taxon>
        <taxon>50 kb inversion clade</taxon>
        <taxon>NPAAA clade</taxon>
        <taxon>indigoferoid/millettioid clade</taxon>
        <taxon>Phaseoleae</taxon>
        <taxon>Mucuna</taxon>
    </lineage>
</organism>
<dbReference type="InterPro" id="IPR043502">
    <property type="entry name" value="DNA/RNA_pol_sf"/>
</dbReference>
<evidence type="ECO:0000313" key="2">
    <source>
        <dbReference type="Proteomes" id="UP000257109"/>
    </source>
</evidence>
<reference evidence="1" key="1">
    <citation type="submission" date="2018-05" db="EMBL/GenBank/DDBJ databases">
        <title>Draft genome of Mucuna pruriens seed.</title>
        <authorList>
            <person name="Nnadi N.E."/>
            <person name="Vos R."/>
            <person name="Hasami M.H."/>
            <person name="Devisetty U.K."/>
            <person name="Aguiy J.C."/>
        </authorList>
    </citation>
    <scope>NUCLEOTIDE SEQUENCE [LARGE SCALE GENOMIC DNA]</scope>
    <source>
        <strain evidence="1">JCA_2017</strain>
    </source>
</reference>
<accession>A0A371EZC6</accession>
<feature type="non-terminal residue" evidence="1">
    <location>
        <position position="1"/>
    </location>
</feature>